<dbReference type="Gene3D" id="3.40.50.720">
    <property type="entry name" value="NAD(P)-binding Rossmann-like Domain"/>
    <property type="match status" value="1"/>
</dbReference>
<feature type="domain" description="Ketoreductase" evidence="2">
    <location>
        <begin position="4"/>
        <end position="179"/>
    </location>
</feature>
<evidence type="ECO:0000313" key="3">
    <source>
        <dbReference type="EMBL" id="QDV43248.1"/>
    </source>
</evidence>
<dbReference type="FunFam" id="3.40.50.720:FF:000084">
    <property type="entry name" value="Short-chain dehydrogenase reductase"/>
    <property type="match status" value="1"/>
</dbReference>
<dbReference type="KEGG" id="snep:Enr13x_31030"/>
<dbReference type="SMART" id="SM00822">
    <property type="entry name" value="PKS_KR"/>
    <property type="match status" value="1"/>
</dbReference>
<dbReference type="PANTHER" id="PTHR42879:SF2">
    <property type="entry name" value="3-OXOACYL-[ACYL-CARRIER-PROTEIN] REDUCTASE FABG"/>
    <property type="match status" value="1"/>
</dbReference>
<reference evidence="3 4" key="1">
    <citation type="submission" date="2019-03" db="EMBL/GenBank/DDBJ databases">
        <title>Deep-cultivation of Planctomycetes and their phenomic and genomic characterization uncovers novel biology.</title>
        <authorList>
            <person name="Wiegand S."/>
            <person name="Jogler M."/>
            <person name="Boedeker C."/>
            <person name="Pinto D."/>
            <person name="Vollmers J."/>
            <person name="Rivas-Marin E."/>
            <person name="Kohn T."/>
            <person name="Peeters S.H."/>
            <person name="Heuer A."/>
            <person name="Rast P."/>
            <person name="Oberbeckmann S."/>
            <person name="Bunk B."/>
            <person name="Jeske O."/>
            <person name="Meyerdierks A."/>
            <person name="Storesund J.E."/>
            <person name="Kallscheuer N."/>
            <person name="Luecker S."/>
            <person name="Lage O.M."/>
            <person name="Pohl T."/>
            <person name="Merkel B.J."/>
            <person name="Hornburger P."/>
            <person name="Mueller R.-W."/>
            <person name="Bruemmer F."/>
            <person name="Labrenz M."/>
            <person name="Spormann A.M."/>
            <person name="Op den Camp H."/>
            <person name="Overmann J."/>
            <person name="Amann R."/>
            <person name="Jetten M.S.M."/>
            <person name="Mascher T."/>
            <person name="Medema M.H."/>
            <person name="Devos D.P."/>
            <person name="Kaster A.-K."/>
            <person name="Ovreas L."/>
            <person name="Rohde M."/>
            <person name="Galperin M.Y."/>
            <person name="Jogler C."/>
        </authorList>
    </citation>
    <scope>NUCLEOTIDE SEQUENCE [LARGE SCALE GENOMIC DNA]</scope>
    <source>
        <strain evidence="3 4">Enr13</strain>
    </source>
</reference>
<dbReference type="SUPFAM" id="SSF51735">
    <property type="entry name" value="NAD(P)-binding Rossmann-fold domains"/>
    <property type="match status" value="1"/>
</dbReference>
<evidence type="ECO:0000259" key="2">
    <source>
        <dbReference type="SMART" id="SM00822"/>
    </source>
</evidence>
<keyword evidence="3" id="KW-0560">Oxidoreductase</keyword>
<dbReference type="InterPro" id="IPR057326">
    <property type="entry name" value="KR_dom"/>
</dbReference>
<dbReference type="EC" id="1.1.1.100" evidence="3"/>
<dbReference type="EMBL" id="CP037423">
    <property type="protein sequence ID" value="QDV43248.1"/>
    <property type="molecule type" value="Genomic_DNA"/>
</dbReference>
<dbReference type="InterPro" id="IPR050259">
    <property type="entry name" value="SDR"/>
</dbReference>
<sequence>MSDRIVLVTGCSRGIGRALVDHFLAAGETVVGCSRSEMVLDSDRFVHFEVDLTDPDAVGGMMRQIRSRFGRLDVLINNAGMASMAPVALQPPATSRKVVDLNLNAVVDVTHAAIRLLRRGDHPRIVNFSTVAVPFRLEGEAIYSATKAAIEQWTRVLARELGELKITVNAVAPTPIRTDLIRGISEEKLAELIARQAIHRWGTVEDVINVIDFFVSPRSDFVTGQVVYLGGAG</sequence>
<organism evidence="3 4">
    <name type="scientific">Stieleria neptunia</name>
    <dbReference type="NCBI Taxonomy" id="2527979"/>
    <lineage>
        <taxon>Bacteria</taxon>
        <taxon>Pseudomonadati</taxon>
        <taxon>Planctomycetota</taxon>
        <taxon>Planctomycetia</taxon>
        <taxon>Pirellulales</taxon>
        <taxon>Pirellulaceae</taxon>
        <taxon>Stieleria</taxon>
    </lineage>
</organism>
<evidence type="ECO:0000313" key="4">
    <source>
        <dbReference type="Proteomes" id="UP000319004"/>
    </source>
</evidence>
<dbReference type="InterPro" id="IPR036291">
    <property type="entry name" value="NAD(P)-bd_dom_sf"/>
</dbReference>
<dbReference type="Proteomes" id="UP000319004">
    <property type="component" value="Chromosome"/>
</dbReference>
<accession>A0A518HR36</accession>
<gene>
    <name evidence="3" type="primary">fabG_8</name>
    <name evidence="3" type="ORF">Enr13x_31030</name>
</gene>
<keyword evidence="4" id="KW-1185">Reference proteome</keyword>
<dbReference type="PRINTS" id="PR00080">
    <property type="entry name" value="SDRFAMILY"/>
</dbReference>
<dbReference type="Pfam" id="PF13561">
    <property type="entry name" value="adh_short_C2"/>
    <property type="match status" value="1"/>
</dbReference>
<protein>
    <submittedName>
        <fullName evidence="3">3-oxoacyl-[acyl-carrier-protein] reductase FabG</fullName>
        <ecNumber evidence="3">1.1.1.100</ecNumber>
    </submittedName>
</protein>
<dbReference type="CDD" id="cd05233">
    <property type="entry name" value="SDR_c"/>
    <property type="match status" value="1"/>
</dbReference>
<evidence type="ECO:0000256" key="1">
    <source>
        <dbReference type="ARBA" id="ARBA00006484"/>
    </source>
</evidence>
<dbReference type="InterPro" id="IPR002347">
    <property type="entry name" value="SDR_fam"/>
</dbReference>
<dbReference type="OrthoDB" id="9803333at2"/>
<proteinExistence type="inferred from homology"/>
<dbReference type="PRINTS" id="PR00081">
    <property type="entry name" value="GDHRDH"/>
</dbReference>
<dbReference type="PANTHER" id="PTHR42879">
    <property type="entry name" value="3-OXOACYL-(ACYL-CARRIER-PROTEIN) REDUCTASE"/>
    <property type="match status" value="1"/>
</dbReference>
<dbReference type="GO" id="GO:0004316">
    <property type="term" value="F:3-oxoacyl-[acyl-carrier-protein] reductase (NADPH) activity"/>
    <property type="evidence" value="ECO:0007669"/>
    <property type="project" value="UniProtKB-EC"/>
</dbReference>
<dbReference type="AlphaFoldDB" id="A0A518HR36"/>
<dbReference type="RefSeq" id="WP_145387218.1">
    <property type="nucleotide sequence ID" value="NZ_CP037423.1"/>
</dbReference>
<comment type="similarity">
    <text evidence="1">Belongs to the short-chain dehydrogenases/reductases (SDR) family.</text>
</comment>
<name>A0A518HR36_9BACT</name>